<keyword evidence="4" id="KW-0597">Phosphoprotein</keyword>
<sequence length="406" mass="45904">MFEKTRRQLSALNAVIIIVILIGLAFIIYTSTSKLLYQGIDENLLRMEKRMETFNGPIRVPLGHTPFNNHDPRIGVLIWDSQHHLLNEVTFSTYNNEIKYPSTLNNLFDVSIGNYHYRSIAYSQETEIGKVTIQLIRNVDSEIELLDHLLTILLLGSIAGVVLAVVAGFILAGRALIPIQKSWKKQQDFVSDASHELRTPLTVIQSRLELMLQKPDRTIEESAGEISIVMGESRRLIKLVNSLLTLARSDSNQIELNITTFYLDELLNKITEQFTEIATFQGKTLSLKTDSPMFFQGDEERIHQLIVILLDNALKYTDEGGEIQLTCTQMKNHIVIRVSDTGIGMEKEDLSRIFDRFYQVNNARTEAEGLGLGLSIASWIVSKHNGKMKVSSKKGEGSTFEIMFSL</sequence>
<keyword evidence="7 13" id="KW-0418">Kinase</keyword>
<evidence type="ECO:0000256" key="11">
    <source>
        <dbReference type="SAM" id="Phobius"/>
    </source>
</evidence>
<protein>
    <recommendedName>
        <fullName evidence="3">histidine kinase</fullName>
        <ecNumber evidence="3">2.7.13.3</ecNumber>
    </recommendedName>
</protein>
<dbReference type="Pfam" id="PF00512">
    <property type="entry name" value="HisKA"/>
    <property type="match status" value="1"/>
</dbReference>
<name>A0A940SKN2_9BACI</name>
<dbReference type="InterPro" id="IPR003661">
    <property type="entry name" value="HisK_dim/P_dom"/>
</dbReference>
<dbReference type="GO" id="GO:0016036">
    <property type="term" value="P:cellular response to phosphate starvation"/>
    <property type="evidence" value="ECO:0007669"/>
    <property type="project" value="TreeGrafter"/>
</dbReference>
<evidence type="ECO:0000256" key="1">
    <source>
        <dbReference type="ARBA" id="ARBA00000085"/>
    </source>
</evidence>
<dbReference type="GO" id="GO:0005886">
    <property type="term" value="C:plasma membrane"/>
    <property type="evidence" value="ECO:0007669"/>
    <property type="project" value="UniProtKB-SubCell"/>
</dbReference>
<dbReference type="GO" id="GO:0005524">
    <property type="term" value="F:ATP binding"/>
    <property type="evidence" value="ECO:0007669"/>
    <property type="project" value="UniProtKB-KW"/>
</dbReference>
<dbReference type="InterPro" id="IPR003594">
    <property type="entry name" value="HATPase_dom"/>
</dbReference>
<dbReference type="EC" id="2.7.13.3" evidence="3"/>
<dbReference type="InterPro" id="IPR036890">
    <property type="entry name" value="HATPase_C_sf"/>
</dbReference>
<dbReference type="InterPro" id="IPR005467">
    <property type="entry name" value="His_kinase_dom"/>
</dbReference>
<dbReference type="PRINTS" id="PR00344">
    <property type="entry name" value="BCTRLSENSOR"/>
</dbReference>
<evidence type="ECO:0000259" key="12">
    <source>
        <dbReference type="PROSITE" id="PS50109"/>
    </source>
</evidence>
<evidence type="ECO:0000256" key="3">
    <source>
        <dbReference type="ARBA" id="ARBA00012438"/>
    </source>
</evidence>
<dbReference type="InterPro" id="IPR004358">
    <property type="entry name" value="Sig_transdc_His_kin-like_C"/>
</dbReference>
<dbReference type="SUPFAM" id="SSF55874">
    <property type="entry name" value="ATPase domain of HSP90 chaperone/DNA topoisomerase II/histidine kinase"/>
    <property type="match status" value="1"/>
</dbReference>
<dbReference type="InterPro" id="IPR036097">
    <property type="entry name" value="HisK_dim/P_sf"/>
</dbReference>
<dbReference type="GO" id="GO:0004721">
    <property type="term" value="F:phosphoprotein phosphatase activity"/>
    <property type="evidence" value="ECO:0007669"/>
    <property type="project" value="TreeGrafter"/>
</dbReference>
<keyword evidence="8" id="KW-0067">ATP-binding</keyword>
<keyword evidence="5" id="KW-0808">Transferase</keyword>
<keyword evidence="11" id="KW-0812">Transmembrane</keyword>
<keyword evidence="9" id="KW-0902">Two-component regulatory system</keyword>
<dbReference type="Gene3D" id="1.10.287.130">
    <property type="match status" value="1"/>
</dbReference>
<keyword evidence="14" id="KW-1185">Reference proteome</keyword>
<feature type="transmembrane region" description="Helical" evidence="11">
    <location>
        <begin position="12"/>
        <end position="29"/>
    </location>
</feature>
<dbReference type="RefSeq" id="WP_209404983.1">
    <property type="nucleotide sequence ID" value="NZ_JAGIYQ010000005.1"/>
</dbReference>
<dbReference type="SUPFAM" id="SSF47384">
    <property type="entry name" value="Homodimeric domain of signal transducing histidine kinase"/>
    <property type="match status" value="1"/>
</dbReference>
<dbReference type="Pfam" id="PF02518">
    <property type="entry name" value="HATPase_c"/>
    <property type="match status" value="1"/>
</dbReference>
<dbReference type="GO" id="GO:0000155">
    <property type="term" value="F:phosphorelay sensor kinase activity"/>
    <property type="evidence" value="ECO:0007669"/>
    <property type="project" value="InterPro"/>
</dbReference>
<evidence type="ECO:0000256" key="7">
    <source>
        <dbReference type="ARBA" id="ARBA00022777"/>
    </source>
</evidence>
<dbReference type="SMART" id="SM00388">
    <property type="entry name" value="HisKA"/>
    <property type="match status" value="1"/>
</dbReference>
<evidence type="ECO:0000256" key="10">
    <source>
        <dbReference type="ARBA" id="ARBA00023136"/>
    </source>
</evidence>
<dbReference type="InterPro" id="IPR050351">
    <property type="entry name" value="BphY/WalK/GraS-like"/>
</dbReference>
<dbReference type="PANTHER" id="PTHR45453">
    <property type="entry name" value="PHOSPHATE REGULON SENSOR PROTEIN PHOR"/>
    <property type="match status" value="1"/>
</dbReference>
<comment type="caution">
    <text evidence="13">The sequence shown here is derived from an EMBL/GenBank/DDBJ whole genome shotgun (WGS) entry which is preliminary data.</text>
</comment>
<keyword evidence="10 11" id="KW-0472">Membrane</keyword>
<feature type="transmembrane region" description="Helical" evidence="11">
    <location>
        <begin position="149"/>
        <end position="177"/>
    </location>
</feature>
<evidence type="ECO:0000256" key="6">
    <source>
        <dbReference type="ARBA" id="ARBA00022741"/>
    </source>
</evidence>
<keyword evidence="11" id="KW-1133">Transmembrane helix</keyword>
<proteinExistence type="predicted"/>
<dbReference type="FunFam" id="1.10.287.130:FF:000001">
    <property type="entry name" value="Two-component sensor histidine kinase"/>
    <property type="match status" value="1"/>
</dbReference>
<comment type="catalytic activity">
    <reaction evidence="1">
        <text>ATP + protein L-histidine = ADP + protein N-phospho-L-histidine.</text>
        <dbReference type="EC" id="2.7.13.3"/>
    </reaction>
</comment>
<feature type="domain" description="Histidine kinase" evidence="12">
    <location>
        <begin position="192"/>
        <end position="406"/>
    </location>
</feature>
<dbReference type="Proteomes" id="UP000682134">
    <property type="component" value="Unassembled WGS sequence"/>
</dbReference>
<accession>A0A940SKN2</accession>
<evidence type="ECO:0000313" key="14">
    <source>
        <dbReference type="Proteomes" id="UP000682134"/>
    </source>
</evidence>
<dbReference type="PANTHER" id="PTHR45453:SF1">
    <property type="entry name" value="PHOSPHATE REGULON SENSOR PROTEIN PHOR"/>
    <property type="match status" value="1"/>
</dbReference>
<evidence type="ECO:0000313" key="13">
    <source>
        <dbReference type="EMBL" id="MBP0725433.1"/>
    </source>
</evidence>
<evidence type="ECO:0000256" key="9">
    <source>
        <dbReference type="ARBA" id="ARBA00023012"/>
    </source>
</evidence>
<dbReference type="EMBL" id="JAGIYQ010000005">
    <property type="protein sequence ID" value="MBP0725433.1"/>
    <property type="molecule type" value="Genomic_DNA"/>
</dbReference>
<comment type="subcellular location">
    <subcellularLocation>
        <location evidence="2">Cell membrane</location>
        <topology evidence="2">Multi-pass membrane protein</topology>
    </subcellularLocation>
</comment>
<dbReference type="PROSITE" id="PS50109">
    <property type="entry name" value="HIS_KIN"/>
    <property type="match status" value="1"/>
</dbReference>
<evidence type="ECO:0000256" key="5">
    <source>
        <dbReference type="ARBA" id="ARBA00022679"/>
    </source>
</evidence>
<keyword evidence="6" id="KW-0547">Nucleotide-binding</keyword>
<gene>
    <name evidence="13" type="ORF">J5Y03_09555</name>
</gene>
<dbReference type="AlphaFoldDB" id="A0A940SKN2"/>
<dbReference type="CDD" id="cd00082">
    <property type="entry name" value="HisKA"/>
    <property type="match status" value="1"/>
</dbReference>
<evidence type="ECO:0000256" key="8">
    <source>
        <dbReference type="ARBA" id="ARBA00022840"/>
    </source>
</evidence>
<evidence type="ECO:0000256" key="4">
    <source>
        <dbReference type="ARBA" id="ARBA00022553"/>
    </source>
</evidence>
<organism evidence="13 14">
    <name type="scientific">Gottfriedia endophytica</name>
    <dbReference type="NCBI Taxonomy" id="2820819"/>
    <lineage>
        <taxon>Bacteria</taxon>
        <taxon>Bacillati</taxon>
        <taxon>Bacillota</taxon>
        <taxon>Bacilli</taxon>
        <taxon>Bacillales</taxon>
        <taxon>Bacillaceae</taxon>
        <taxon>Gottfriedia</taxon>
    </lineage>
</organism>
<evidence type="ECO:0000256" key="2">
    <source>
        <dbReference type="ARBA" id="ARBA00004651"/>
    </source>
</evidence>
<dbReference type="FunFam" id="3.30.565.10:FF:000006">
    <property type="entry name" value="Sensor histidine kinase WalK"/>
    <property type="match status" value="1"/>
</dbReference>
<dbReference type="Gene3D" id="3.30.565.10">
    <property type="entry name" value="Histidine kinase-like ATPase, C-terminal domain"/>
    <property type="match status" value="1"/>
</dbReference>
<reference evidence="13" key="1">
    <citation type="submission" date="2021-04" db="EMBL/GenBank/DDBJ databases">
        <title>Genome seq and assembly of Bacillus sp.</title>
        <authorList>
            <person name="Chhetri G."/>
        </authorList>
    </citation>
    <scope>NUCLEOTIDE SEQUENCE</scope>
    <source>
        <strain evidence="13">RG28</strain>
    </source>
</reference>
<dbReference type="SMART" id="SM00387">
    <property type="entry name" value="HATPase_c"/>
    <property type="match status" value="1"/>
</dbReference>